<dbReference type="AlphaFoldDB" id="A0A8J5HU42"/>
<dbReference type="Proteomes" id="UP000734854">
    <property type="component" value="Unassembled WGS sequence"/>
</dbReference>
<organism evidence="2 3">
    <name type="scientific">Zingiber officinale</name>
    <name type="common">Ginger</name>
    <name type="synonym">Amomum zingiber</name>
    <dbReference type="NCBI Taxonomy" id="94328"/>
    <lineage>
        <taxon>Eukaryota</taxon>
        <taxon>Viridiplantae</taxon>
        <taxon>Streptophyta</taxon>
        <taxon>Embryophyta</taxon>
        <taxon>Tracheophyta</taxon>
        <taxon>Spermatophyta</taxon>
        <taxon>Magnoliopsida</taxon>
        <taxon>Liliopsida</taxon>
        <taxon>Zingiberales</taxon>
        <taxon>Zingiberaceae</taxon>
        <taxon>Zingiber</taxon>
    </lineage>
</organism>
<protein>
    <submittedName>
        <fullName evidence="2">Uncharacterized protein</fullName>
    </submittedName>
</protein>
<sequence length="151" mass="16504">MSQRLWLMSLQPVVGFHSTSIQCARLEIVSRDGTSVMNMLVTGEEAEEAMKEPPKPAIEEPAPLVGEEHLPTQLVPIKEKAVAIEDDGVKFVEAINEMVIPAILINRAIPGETPTLEVNPEVENATKQPHHATRVSLSDSAKHPRFATSPL</sequence>
<accession>A0A8J5HU42</accession>
<evidence type="ECO:0000313" key="3">
    <source>
        <dbReference type="Proteomes" id="UP000734854"/>
    </source>
</evidence>
<comment type="caution">
    <text evidence="2">The sequence shown here is derived from an EMBL/GenBank/DDBJ whole genome shotgun (WGS) entry which is preliminary data.</text>
</comment>
<name>A0A8J5HU42_ZINOF</name>
<reference evidence="2 3" key="1">
    <citation type="submission" date="2020-08" db="EMBL/GenBank/DDBJ databases">
        <title>Plant Genome Project.</title>
        <authorList>
            <person name="Zhang R.-G."/>
        </authorList>
    </citation>
    <scope>NUCLEOTIDE SEQUENCE [LARGE SCALE GENOMIC DNA]</scope>
    <source>
        <tissue evidence="2">Rhizome</tissue>
    </source>
</reference>
<dbReference type="EMBL" id="JACMSC010000001">
    <property type="protein sequence ID" value="KAG6535811.1"/>
    <property type="molecule type" value="Genomic_DNA"/>
</dbReference>
<feature type="region of interest" description="Disordered" evidence="1">
    <location>
        <begin position="124"/>
        <end position="151"/>
    </location>
</feature>
<proteinExistence type="predicted"/>
<gene>
    <name evidence="2" type="ORF">ZIOFF_000840</name>
</gene>
<evidence type="ECO:0000256" key="1">
    <source>
        <dbReference type="SAM" id="MobiDB-lite"/>
    </source>
</evidence>
<evidence type="ECO:0000313" key="2">
    <source>
        <dbReference type="EMBL" id="KAG6535811.1"/>
    </source>
</evidence>
<keyword evidence="3" id="KW-1185">Reference proteome</keyword>